<dbReference type="OrthoDB" id="2115716at2759"/>
<dbReference type="AlphaFoldDB" id="B0CXU4"/>
<dbReference type="GeneID" id="6072880"/>
<feature type="non-terminal residue" evidence="2">
    <location>
        <position position="1"/>
    </location>
</feature>
<dbReference type="Gene3D" id="3.40.50.300">
    <property type="entry name" value="P-loop containing nucleotide triphosphate hydrolases"/>
    <property type="match status" value="1"/>
</dbReference>
<dbReference type="GO" id="GO:0003723">
    <property type="term" value="F:RNA binding"/>
    <property type="evidence" value="ECO:0007669"/>
    <property type="project" value="TreeGrafter"/>
</dbReference>
<accession>B0CXU4</accession>
<evidence type="ECO:0000313" key="3">
    <source>
        <dbReference type="Proteomes" id="UP000001194"/>
    </source>
</evidence>
<dbReference type="GO" id="GO:0016887">
    <property type="term" value="F:ATP hydrolysis activity"/>
    <property type="evidence" value="ECO:0007669"/>
    <property type="project" value="InterPro"/>
</dbReference>
<dbReference type="InterPro" id="IPR050168">
    <property type="entry name" value="AAA_ATPase_domain"/>
</dbReference>
<reference evidence="2 3" key="1">
    <citation type="journal article" date="2008" name="Nature">
        <title>The genome of Laccaria bicolor provides insights into mycorrhizal symbiosis.</title>
        <authorList>
            <person name="Martin F."/>
            <person name="Aerts A."/>
            <person name="Ahren D."/>
            <person name="Brun A."/>
            <person name="Danchin E.G.J."/>
            <person name="Duchaussoy F."/>
            <person name="Gibon J."/>
            <person name="Kohler A."/>
            <person name="Lindquist E."/>
            <person name="Pereda V."/>
            <person name="Salamov A."/>
            <person name="Shapiro H.J."/>
            <person name="Wuyts J."/>
            <person name="Blaudez D."/>
            <person name="Buee M."/>
            <person name="Brokstein P."/>
            <person name="Canbaeck B."/>
            <person name="Cohen D."/>
            <person name="Courty P.E."/>
            <person name="Coutinho P.M."/>
            <person name="Delaruelle C."/>
            <person name="Detter J.C."/>
            <person name="Deveau A."/>
            <person name="DiFazio S."/>
            <person name="Duplessis S."/>
            <person name="Fraissinet-Tachet L."/>
            <person name="Lucic E."/>
            <person name="Frey-Klett P."/>
            <person name="Fourrey C."/>
            <person name="Feussner I."/>
            <person name="Gay G."/>
            <person name="Grimwood J."/>
            <person name="Hoegger P.J."/>
            <person name="Jain P."/>
            <person name="Kilaru S."/>
            <person name="Labbe J."/>
            <person name="Lin Y.C."/>
            <person name="Legue V."/>
            <person name="Le Tacon F."/>
            <person name="Marmeisse R."/>
            <person name="Melayah D."/>
            <person name="Montanini B."/>
            <person name="Muratet M."/>
            <person name="Nehls U."/>
            <person name="Niculita-Hirzel H."/>
            <person name="Oudot-Le Secq M.P."/>
            <person name="Peter M."/>
            <person name="Quesneville H."/>
            <person name="Rajashekar B."/>
            <person name="Reich M."/>
            <person name="Rouhier N."/>
            <person name="Schmutz J."/>
            <person name="Yin T."/>
            <person name="Chalot M."/>
            <person name="Henrissat B."/>
            <person name="Kuees U."/>
            <person name="Lucas S."/>
            <person name="Van de Peer Y."/>
            <person name="Podila G.K."/>
            <person name="Polle A."/>
            <person name="Pukkila P.J."/>
            <person name="Richardson P.M."/>
            <person name="Rouze P."/>
            <person name="Sanders I.R."/>
            <person name="Stajich J.E."/>
            <person name="Tunlid A."/>
            <person name="Tuskan G."/>
            <person name="Grigoriev I.V."/>
        </authorList>
    </citation>
    <scope>NUCLEOTIDE SEQUENCE [LARGE SCALE GENOMIC DNA]</scope>
    <source>
        <strain evidence="3">S238N-H82 / ATCC MYA-4686</strain>
    </source>
</reference>
<dbReference type="PANTHER" id="PTHR23077">
    <property type="entry name" value="AAA-FAMILY ATPASE"/>
    <property type="match status" value="1"/>
</dbReference>
<dbReference type="InterPro" id="IPR003959">
    <property type="entry name" value="ATPase_AAA_core"/>
</dbReference>
<gene>
    <name evidence="2" type="ORF">LACBIDRAFT_152223</name>
</gene>
<sequence length="377" mass="42472">TTAIFSADALRRIYPEHSLVMTRDLQLNVLRFPGVNVSPLEKTPMVSNLVFVPLARSLGGLPGILVDQIQFGAFQLSFNQHQFLAFVAEASSESASYACAKVFIGIHRPEDAIRTLLIAVGGWSDHLHDEIWVYNQGSWQKDHGLWVDIQKADWKDIILKEEFKNALKKDVYGFFSSGAIYKELAIPWKRGLIFYGPPGNGKTISIKAIMKTCGEQGYAPLYVKSFQSWQGEEAAMAAVFDKARQSSPCVIILEDLDSLINDKNRSFFLNQLDGIGGIDGLLVIGTTNHFDRLDPGLSTRPSRFDRKFKFDDPDWDERILYARYWQKKLFPNKAIDYPDRLVKEVADLTNKFSFAYLKEAFVSTLVTLAGLEGDKPS</sequence>
<feature type="non-terminal residue" evidence="2">
    <location>
        <position position="377"/>
    </location>
</feature>
<dbReference type="GO" id="GO:0005524">
    <property type="term" value="F:ATP binding"/>
    <property type="evidence" value="ECO:0007669"/>
    <property type="project" value="InterPro"/>
</dbReference>
<dbReference type="KEGG" id="lbc:LACBIDRAFT_152223"/>
<dbReference type="GO" id="GO:0042254">
    <property type="term" value="P:ribosome biogenesis"/>
    <property type="evidence" value="ECO:0007669"/>
    <property type="project" value="TreeGrafter"/>
</dbReference>
<dbReference type="InterPro" id="IPR003593">
    <property type="entry name" value="AAA+_ATPase"/>
</dbReference>
<dbReference type="EMBL" id="DS547094">
    <property type="protein sequence ID" value="EDR12322.1"/>
    <property type="molecule type" value="Genomic_DNA"/>
</dbReference>
<dbReference type="SMART" id="SM00382">
    <property type="entry name" value="AAA"/>
    <property type="match status" value="1"/>
</dbReference>
<dbReference type="SUPFAM" id="SSF52540">
    <property type="entry name" value="P-loop containing nucleoside triphosphate hydrolases"/>
    <property type="match status" value="1"/>
</dbReference>
<dbReference type="PANTHER" id="PTHR23077:SF132">
    <property type="entry name" value="ATP-DEPENDENT ZN PROTEASE"/>
    <property type="match status" value="1"/>
</dbReference>
<dbReference type="Proteomes" id="UP000001194">
    <property type="component" value="Unassembled WGS sequence"/>
</dbReference>
<evidence type="ECO:0000313" key="2">
    <source>
        <dbReference type="EMBL" id="EDR12322.1"/>
    </source>
</evidence>
<protein>
    <submittedName>
        <fullName evidence="2">Predicted protein</fullName>
    </submittedName>
</protein>
<keyword evidence="3" id="KW-1185">Reference proteome</keyword>
<dbReference type="InterPro" id="IPR027417">
    <property type="entry name" value="P-loop_NTPase"/>
</dbReference>
<dbReference type="HOGENOM" id="CLU_025506_1_0_1"/>
<dbReference type="GO" id="GO:1990275">
    <property type="term" value="F:preribosome binding"/>
    <property type="evidence" value="ECO:0007669"/>
    <property type="project" value="TreeGrafter"/>
</dbReference>
<dbReference type="RefSeq" id="XP_001876586.1">
    <property type="nucleotide sequence ID" value="XM_001876551.1"/>
</dbReference>
<evidence type="ECO:0000259" key="1">
    <source>
        <dbReference type="SMART" id="SM00382"/>
    </source>
</evidence>
<name>B0CXU4_LACBS</name>
<organism evidence="3">
    <name type="scientific">Laccaria bicolor (strain S238N-H82 / ATCC MYA-4686)</name>
    <name type="common">Bicoloured deceiver</name>
    <name type="synonym">Laccaria laccata var. bicolor</name>
    <dbReference type="NCBI Taxonomy" id="486041"/>
    <lineage>
        <taxon>Eukaryota</taxon>
        <taxon>Fungi</taxon>
        <taxon>Dikarya</taxon>
        <taxon>Basidiomycota</taxon>
        <taxon>Agaricomycotina</taxon>
        <taxon>Agaricomycetes</taxon>
        <taxon>Agaricomycetidae</taxon>
        <taxon>Agaricales</taxon>
        <taxon>Agaricineae</taxon>
        <taxon>Hydnangiaceae</taxon>
        <taxon>Laccaria</taxon>
    </lineage>
</organism>
<proteinExistence type="predicted"/>
<dbReference type="GO" id="GO:0005634">
    <property type="term" value="C:nucleus"/>
    <property type="evidence" value="ECO:0007669"/>
    <property type="project" value="TreeGrafter"/>
</dbReference>
<dbReference type="Pfam" id="PF00004">
    <property type="entry name" value="AAA"/>
    <property type="match status" value="1"/>
</dbReference>
<dbReference type="CDD" id="cd19481">
    <property type="entry name" value="RecA-like_protease"/>
    <property type="match status" value="1"/>
</dbReference>
<dbReference type="STRING" id="486041.B0CXU4"/>
<feature type="domain" description="AAA+ ATPase" evidence="1">
    <location>
        <begin position="188"/>
        <end position="314"/>
    </location>
</feature>
<dbReference type="InParanoid" id="B0CXU4"/>